<sequence length="185" mass="21337">MTPSVNQAVLTHIVQALKEGQIRYCESLGFSPQELCELTRLTADDILFLSNSAVQFITTHIDHEMLGRMLARMEQERLFQQRLEEALSLGASIEFINHYFGLSTPEVCARRRLIGLFVRQGRNNAPDEQVETLVWNEWQKTGVNKLDSPEALTAMMAMAREHDLSLTVIWNLLRQWTQEKLLHEE</sequence>
<dbReference type="InterPro" id="IPR021364">
    <property type="entry name" value="DUF2857"/>
</dbReference>
<protein>
    <submittedName>
        <fullName evidence="1">DUF2857 family protein</fullName>
    </submittedName>
</protein>
<dbReference type="Proteomes" id="UP000475070">
    <property type="component" value="Unassembled WGS sequence"/>
</dbReference>
<evidence type="ECO:0000313" key="1">
    <source>
        <dbReference type="EMBL" id="NAG20384.1"/>
    </source>
</evidence>
<proteinExistence type="predicted"/>
<dbReference type="Pfam" id="PF11198">
    <property type="entry name" value="DUF2857"/>
    <property type="match status" value="1"/>
</dbReference>
<reference evidence="1 2" key="1">
    <citation type="journal article" date="2019" name="Nat. Med.">
        <title>A library of human gut bacterial isolates paired with longitudinal multiomics data enables mechanistic microbiome research.</title>
        <authorList>
            <person name="Poyet M."/>
            <person name="Groussin M."/>
            <person name="Gibbons S.M."/>
            <person name="Avila-Pacheco J."/>
            <person name="Jiang X."/>
            <person name="Kearney S.M."/>
            <person name="Perrotta A.R."/>
            <person name="Berdy B."/>
            <person name="Zhao S."/>
            <person name="Lieberman T.D."/>
            <person name="Swanson P.K."/>
            <person name="Smith M."/>
            <person name="Roesemann S."/>
            <person name="Alexander J.E."/>
            <person name="Rich S.A."/>
            <person name="Livny J."/>
            <person name="Vlamakis H."/>
            <person name="Clish C."/>
            <person name="Bullock K."/>
            <person name="Deik A."/>
            <person name="Scott J."/>
            <person name="Pierce K.A."/>
            <person name="Xavier R.J."/>
            <person name="Alm E.J."/>
        </authorList>
    </citation>
    <scope>NUCLEOTIDE SEQUENCE [LARGE SCALE GENOMIC DNA]</scope>
    <source>
        <strain evidence="1 2">BIOML-A112</strain>
    </source>
</reference>
<name>A0A1M0V6Z8_ECOLX</name>
<comment type="caution">
    <text evidence="1">The sequence shown here is derived from an EMBL/GenBank/DDBJ whole genome shotgun (WGS) entry which is preliminary data.</text>
</comment>
<accession>A0A1M0V6Z8</accession>
<evidence type="ECO:0000313" key="2">
    <source>
        <dbReference type="Proteomes" id="UP000475070"/>
    </source>
</evidence>
<dbReference type="EMBL" id="WXKQ01000010">
    <property type="protein sequence ID" value="NAG20384.1"/>
    <property type="molecule type" value="Genomic_DNA"/>
</dbReference>
<dbReference type="AlphaFoldDB" id="A0A1M0V6Z8"/>
<dbReference type="RefSeq" id="WP_032670637.1">
    <property type="nucleotide sequence ID" value="NZ_BFSQ01000051.1"/>
</dbReference>
<gene>
    <name evidence="1" type="ORF">GUC01_15320</name>
</gene>
<organism evidence="1 2">
    <name type="scientific">Escherichia coli</name>
    <dbReference type="NCBI Taxonomy" id="562"/>
    <lineage>
        <taxon>Bacteria</taxon>
        <taxon>Pseudomonadati</taxon>
        <taxon>Pseudomonadota</taxon>
        <taxon>Gammaproteobacteria</taxon>
        <taxon>Enterobacterales</taxon>
        <taxon>Enterobacteriaceae</taxon>
        <taxon>Escherichia</taxon>
    </lineage>
</organism>